<organism evidence="9 10">
    <name type="scientific">Halovenus carboxidivorans</name>
    <dbReference type="NCBI Taxonomy" id="2692199"/>
    <lineage>
        <taxon>Archaea</taxon>
        <taxon>Methanobacteriati</taxon>
        <taxon>Methanobacteriota</taxon>
        <taxon>Stenosarchaea group</taxon>
        <taxon>Halobacteria</taxon>
        <taxon>Halobacteriales</taxon>
        <taxon>Haloarculaceae</taxon>
        <taxon>Halovenus</taxon>
    </lineage>
</organism>
<accession>A0A6B0T8Q0</accession>
<dbReference type="SUPFAM" id="SSF144083">
    <property type="entry name" value="Magnesium transport protein CorA, transmembrane region"/>
    <property type="match status" value="1"/>
</dbReference>
<dbReference type="GO" id="GO:0050897">
    <property type="term" value="F:cobalt ion binding"/>
    <property type="evidence" value="ECO:0007669"/>
    <property type="project" value="TreeGrafter"/>
</dbReference>
<keyword evidence="10" id="KW-1185">Reference proteome</keyword>
<name>A0A6B0T8Q0_9EURY</name>
<dbReference type="SUPFAM" id="SSF143865">
    <property type="entry name" value="CorA soluble domain-like"/>
    <property type="match status" value="1"/>
</dbReference>
<keyword evidence="6 8" id="KW-1133">Transmembrane helix</keyword>
<dbReference type="InterPro" id="IPR002523">
    <property type="entry name" value="MgTranspt_CorA/ZnTranspt_ZntB"/>
</dbReference>
<dbReference type="PANTHER" id="PTHR46494:SF1">
    <property type="entry name" value="CORA FAMILY METAL ION TRANSPORTER (EUROFUNG)"/>
    <property type="match status" value="1"/>
</dbReference>
<comment type="function">
    <text evidence="8">Mediates influx of magnesium ions.</text>
</comment>
<protein>
    <recommendedName>
        <fullName evidence="8">Magnesium transport protein CorA</fullName>
    </recommendedName>
</protein>
<comment type="subcellular location">
    <subcellularLocation>
        <location evidence="1">Cell membrane</location>
        <topology evidence="1">Multi-pass membrane protein</topology>
    </subcellularLocation>
    <subcellularLocation>
        <location evidence="8">Membrane</location>
        <topology evidence="8">Multi-pass membrane protein</topology>
    </subcellularLocation>
</comment>
<keyword evidence="3 8" id="KW-0813">Transport</keyword>
<comment type="similarity">
    <text evidence="2 8">Belongs to the CorA metal ion transporter (MIT) (TC 1.A.35) family.</text>
</comment>
<evidence type="ECO:0000256" key="8">
    <source>
        <dbReference type="RuleBase" id="RU362010"/>
    </source>
</evidence>
<evidence type="ECO:0000256" key="2">
    <source>
        <dbReference type="ARBA" id="ARBA00009765"/>
    </source>
</evidence>
<dbReference type="CDD" id="cd12828">
    <property type="entry name" value="TmCorA-like_1"/>
    <property type="match status" value="1"/>
</dbReference>
<sequence length="328" mass="36929">MSFSAVVYTAEGADRYDDVRAAIDAPGETWIHAEDVDPSDLDRFGERFGVHQLAVEDVFDGQTRPKSEPYETHTFVLMKTAELTQQSGVAFTKEVRANPVGLFIGDDWLLTLSTSELDTFDPTAEQWTRRSDRIAERGTDFLAYQLIDAIVDDYFAVLDEIEDDIEAVEDRVLADPDPTILESLNEIRRDLLAFRKIAWPARDAVSALSRGDIPHVADQNEKYFRDVYDHLVQVVDLIETYRDLSSGSRDIYLDAVSQSTNEVMKTLTVVATIFIPLTFVAGVYGMNFDGTPFSMPELTWTFGYPAVMIGMGLLAGTMLVHFRRQGWL</sequence>
<dbReference type="EMBL" id="WUUT01000003">
    <property type="protein sequence ID" value="MXR51943.1"/>
    <property type="molecule type" value="Genomic_DNA"/>
</dbReference>
<dbReference type="InterPro" id="IPR045863">
    <property type="entry name" value="CorA_TM1_TM2"/>
</dbReference>
<dbReference type="FunFam" id="1.20.58.340:FF:000012">
    <property type="entry name" value="Magnesium transport protein CorA"/>
    <property type="match status" value="1"/>
</dbReference>
<keyword evidence="8" id="KW-0406">Ion transport</keyword>
<dbReference type="Gene3D" id="3.30.460.20">
    <property type="entry name" value="CorA soluble domain-like"/>
    <property type="match status" value="1"/>
</dbReference>
<dbReference type="GO" id="GO:0015095">
    <property type="term" value="F:magnesium ion transmembrane transporter activity"/>
    <property type="evidence" value="ECO:0007669"/>
    <property type="project" value="UniProtKB-UniRule"/>
</dbReference>
<dbReference type="GO" id="GO:0005886">
    <property type="term" value="C:plasma membrane"/>
    <property type="evidence" value="ECO:0007669"/>
    <property type="project" value="UniProtKB-SubCell"/>
</dbReference>
<keyword evidence="7 8" id="KW-0472">Membrane</keyword>
<evidence type="ECO:0000256" key="4">
    <source>
        <dbReference type="ARBA" id="ARBA00022475"/>
    </source>
</evidence>
<evidence type="ECO:0000256" key="5">
    <source>
        <dbReference type="ARBA" id="ARBA00022692"/>
    </source>
</evidence>
<dbReference type="GO" id="GO:0000287">
    <property type="term" value="F:magnesium ion binding"/>
    <property type="evidence" value="ECO:0007669"/>
    <property type="project" value="TreeGrafter"/>
</dbReference>
<reference evidence="9 10" key="1">
    <citation type="submission" date="2019-12" db="EMBL/GenBank/DDBJ databases">
        <title>Isolation and characterization of three novel carbon monoxide-oxidizing members of Halobacteria from salione crusts and soils.</title>
        <authorList>
            <person name="Myers M.R."/>
            <person name="King G.M."/>
        </authorList>
    </citation>
    <scope>NUCLEOTIDE SEQUENCE [LARGE SCALE GENOMIC DNA]</scope>
    <source>
        <strain evidence="9 10">WSH3</strain>
    </source>
</reference>
<keyword evidence="5 8" id="KW-0812">Transmembrane</keyword>
<dbReference type="InterPro" id="IPR004488">
    <property type="entry name" value="Mg/Co-transport_prot_CorA"/>
</dbReference>
<evidence type="ECO:0000256" key="6">
    <source>
        <dbReference type="ARBA" id="ARBA00022989"/>
    </source>
</evidence>
<dbReference type="Proteomes" id="UP000466535">
    <property type="component" value="Unassembled WGS sequence"/>
</dbReference>
<proteinExistence type="inferred from homology"/>
<dbReference type="Gene3D" id="1.20.58.340">
    <property type="entry name" value="Magnesium transport protein CorA, transmembrane region"/>
    <property type="match status" value="2"/>
</dbReference>
<evidence type="ECO:0000256" key="1">
    <source>
        <dbReference type="ARBA" id="ARBA00004651"/>
    </source>
</evidence>
<dbReference type="NCBIfam" id="TIGR00383">
    <property type="entry name" value="corA"/>
    <property type="match status" value="1"/>
</dbReference>
<feature type="transmembrane region" description="Helical" evidence="8">
    <location>
        <begin position="298"/>
        <end position="322"/>
    </location>
</feature>
<dbReference type="RefSeq" id="WP_159764065.1">
    <property type="nucleotide sequence ID" value="NZ_WUUT01000003.1"/>
</dbReference>
<keyword evidence="8" id="KW-0460">Magnesium</keyword>
<evidence type="ECO:0000256" key="7">
    <source>
        <dbReference type="ARBA" id="ARBA00023136"/>
    </source>
</evidence>
<comment type="caution">
    <text evidence="9">The sequence shown here is derived from an EMBL/GenBank/DDBJ whole genome shotgun (WGS) entry which is preliminary data.</text>
</comment>
<keyword evidence="4 8" id="KW-1003">Cell membrane</keyword>
<dbReference type="OrthoDB" id="28779at2157"/>
<dbReference type="InterPro" id="IPR045861">
    <property type="entry name" value="CorA_cytoplasmic_dom"/>
</dbReference>
<gene>
    <name evidence="8 9" type="primary">corA</name>
    <name evidence="9" type="ORF">GRX03_10060</name>
</gene>
<evidence type="ECO:0000313" key="10">
    <source>
        <dbReference type="Proteomes" id="UP000466535"/>
    </source>
</evidence>
<evidence type="ECO:0000256" key="3">
    <source>
        <dbReference type="ARBA" id="ARBA00022448"/>
    </source>
</evidence>
<dbReference type="AlphaFoldDB" id="A0A6B0T8Q0"/>
<feature type="transmembrane region" description="Helical" evidence="8">
    <location>
        <begin position="267"/>
        <end position="286"/>
    </location>
</feature>
<dbReference type="Pfam" id="PF01544">
    <property type="entry name" value="CorA"/>
    <property type="match status" value="1"/>
</dbReference>
<dbReference type="GO" id="GO:0015087">
    <property type="term" value="F:cobalt ion transmembrane transporter activity"/>
    <property type="evidence" value="ECO:0007669"/>
    <property type="project" value="UniProtKB-UniRule"/>
</dbReference>
<evidence type="ECO:0000313" key="9">
    <source>
        <dbReference type="EMBL" id="MXR51943.1"/>
    </source>
</evidence>
<dbReference type="PANTHER" id="PTHR46494">
    <property type="entry name" value="CORA FAMILY METAL ION TRANSPORTER (EUROFUNG)"/>
    <property type="match status" value="1"/>
</dbReference>